<evidence type="ECO:0000256" key="1">
    <source>
        <dbReference type="SAM" id="MobiDB-lite"/>
    </source>
</evidence>
<feature type="region of interest" description="Disordered" evidence="1">
    <location>
        <begin position="1"/>
        <end position="30"/>
    </location>
</feature>
<protein>
    <submittedName>
        <fullName evidence="2">Uncharacterized protein</fullName>
    </submittedName>
</protein>
<name>A0A2P2NZX4_RHIMU</name>
<feature type="compositionally biased region" description="Basic and acidic residues" evidence="1">
    <location>
        <begin position="17"/>
        <end position="30"/>
    </location>
</feature>
<evidence type="ECO:0000313" key="2">
    <source>
        <dbReference type="EMBL" id="MBX48023.1"/>
    </source>
</evidence>
<accession>A0A2P2NZX4</accession>
<sequence length="30" mass="3384">MAYLGLSPGTQRQSRRGSPDDLRCSTDRKM</sequence>
<proteinExistence type="predicted"/>
<dbReference type="AlphaFoldDB" id="A0A2P2NZX4"/>
<organism evidence="2">
    <name type="scientific">Rhizophora mucronata</name>
    <name type="common">Asiatic mangrove</name>
    <dbReference type="NCBI Taxonomy" id="61149"/>
    <lineage>
        <taxon>Eukaryota</taxon>
        <taxon>Viridiplantae</taxon>
        <taxon>Streptophyta</taxon>
        <taxon>Embryophyta</taxon>
        <taxon>Tracheophyta</taxon>
        <taxon>Spermatophyta</taxon>
        <taxon>Magnoliopsida</taxon>
        <taxon>eudicotyledons</taxon>
        <taxon>Gunneridae</taxon>
        <taxon>Pentapetalae</taxon>
        <taxon>rosids</taxon>
        <taxon>fabids</taxon>
        <taxon>Malpighiales</taxon>
        <taxon>Rhizophoraceae</taxon>
        <taxon>Rhizophora</taxon>
    </lineage>
</organism>
<dbReference type="EMBL" id="GGEC01067539">
    <property type="protein sequence ID" value="MBX48023.1"/>
    <property type="molecule type" value="Transcribed_RNA"/>
</dbReference>
<reference evidence="2" key="1">
    <citation type="submission" date="2018-02" db="EMBL/GenBank/DDBJ databases">
        <title>Rhizophora mucronata_Transcriptome.</title>
        <authorList>
            <person name="Meera S.P."/>
            <person name="Sreeshan A."/>
            <person name="Augustine A."/>
        </authorList>
    </citation>
    <scope>NUCLEOTIDE SEQUENCE</scope>
    <source>
        <tissue evidence="2">Leaf</tissue>
    </source>
</reference>